<reference evidence="1" key="2">
    <citation type="submission" date="2020-09" db="EMBL/GenBank/DDBJ databases">
        <authorList>
            <person name="Sun Q."/>
            <person name="Zhou Y."/>
        </authorList>
    </citation>
    <scope>NUCLEOTIDE SEQUENCE</scope>
    <source>
        <strain evidence="1">CGMCC 1.15343</strain>
    </source>
</reference>
<proteinExistence type="predicted"/>
<gene>
    <name evidence="1" type="ORF">GCM10011387_29820</name>
</gene>
<organism evidence="1 2">
    <name type="scientific">Pedobacter quisquiliarum</name>
    <dbReference type="NCBI Taxonomy" id="1834438"/>
    <lineage>
        <taxon>Bacteria</taxon>
        <taxon>Pseudomonadati</taxon>
        <taxon>Bacteroidota</taxon>
        <taxon>Sphingobacteriia</taxon>
        <taxon>Sphingobacteriales</taxon>
        <taxon>Sphingobacteriaceae</taxon>
        <taxon>Pedobacter</taxon>
    </lineage>
</organism>
<comment type="caution">
    <text evidence="1">The sequence shown here is derived from an EMBL/GenBank/DDBJ whole genome shotgun (WGS) entry which is preliminary data.</text>
</comment>
<dbReference type="AlphaFoldDB" id="A0A916UIR7"/>
<sequence length="91" mass="10229">MCIGIKFDDIKVCDGIIIDGHHRYISSLLASYTIGQVSSNKTSATVPCEWTTVEFVDEEWDTEAKIAEINRQDAEYNGVELEILIEMTNNS</sequence>
<evidence type="ECO:0000313" key="2">
    <source>
        <dbReference type="Proteomes" id="UP000651668"/>
    </source>
</evidence>
<name>A0A916UIR7_9SPHI</name>
<accession>A0A916UIR7</accession>
<reference evidence="1" key="1">
    <citation type="journal article" date="2014" name="Int. J. Syst. Evol. Microbiol.">
        <title>Complete genome sequence of Corynebacterium casei LMG S-19264T (=DSM 44701T), isolated from a smear-ripened cheese.</title>
        <authorList>
            <consortium name="US DOE Joint Genome Institute (JGI-PGF)"/>
            <person name="Walter F."/>
            <person name="Albersmeier A."/>
            <person name="Kalinowski J."/>
            <person name="Ruckert C."/>
        </authorList>
    </citation>
    <scope>NUCLEOTIDE SEQUENCE</scope>
    <source>
        <strain evidence="1">CGMCC 1.15343</strain>
    </source>
</reference>
<dbReference type="EMBL" id="BMIL01000011">
    <property type="protein sequence ID" value="GGC74196.1"/>
    <property type="molecule type" value="Genomic_DNA"/>
</dbReference>
<protein>
    <submittedName>
        <fullName evidence="1">Uncharacterized protein</fullName>
    </submittedName>
</protein>
<dbReference type="Proteomes" id="UP000651668">
    <property type="component" value="Unassembled WGS sequence"/>
</dbReference>
<keyword evidence="2" id="KW-1185">Reference proteome</keyword>
<evidence type="ECO:0000313" key="1">
    <source>
        <dbReference type="EMBL" id="GGC74196.1"/>
    </source>
</evidence>